<feature type="non-terminal residue" evidence="2">
    <location>
        <position position="237"/>
    </location>
</feature>
<feature type="compositionally biased region" description="Basic and acidic residues" evidence="1">
    <location>
        <begin position="73"/>
        <end position="88"/>
    </location>
</feature>
<keyword evidence="3" id="KW-1185">Reference proteome</keyword>
<feature type="compositionally biased region" description="Basic and acidic residues" evidence="1">
    <location>
        <begin position="119"/>
        <end position="144"/>
    </location>
</feature>
<dbReference type="Proteomes" id="UP000053840">
    <property type="component" value="Unassembled WGS sequence"/>
</dbReference>
<evidence type="ECO:0000313" key="3">
    <source>
        <dbReference type="Proteomes" id="UP000053840"/>
    </source>
</evidence>
<evidence type="ECO:0000313" key="2">
    <source>
        <dbReference type="EMBL" id="KFQ49583.1"/>
    </source>
</evidence>
<feature type="compositionally biased region" description="Basic and acidic residues" evidence="1">
    <location>
        <begin position="48"/>
        <end position="62"/>
    </location>
</feature>
<protein>
    <submittedName>
        <fullName evidence="2">Uncharacterized protein</fullName>
    </submittedName>
</protein>
<reference evidence="2 3" key="1">
    <citation type="submission" date="2014-04" db="EMBL/GenBank/DDBJ databases">
        <title>Genome evolution of avian class.</title>
        <authorList>
            <person name="Zhang G."/>
            <person name="Li C."/>
        </authorList>
    </citation>
    <scope>NUCLEOTIDE SEQUENCE [LARGE SCALE GENOMIC DNA]</scope>
    <source>
        <strain evidence="2">BGI_N333</strain>
    </source>
</reference>
<feature type="compositionally biased region" description="Basic residues" evidence="1">
    <location>
        <begin position="99"/>
        <end position="118"/>
    </location>
</feature>
<sequence length="237" mass="26455">VKTPREKYQPVEVFVGLQRLMAEPRQKYSDSEVDYAGVTEMFDAPEETEVRSVKAMDSKQEDAAPLCTTSTPKSEDKGNISQGEDSHQNEPASAGQSTQRRRGRPRKMVHPASAKHCKRDLNLKELQSVEKKSIQEEVGAKNEGMRTNCHIQEETVSEPPDQEKVDIVSSVEPCGATQRPRRGKRKDQKELYHPSENPESCDKDSSVLQEEKQTLQDCGASDLVETEGGPTIKTESV</sequence>
<feature type="region of interest" description="Disordered" evidence="1">
    <location>
        <begin position="42"/>
        <end position="237"/>
    </location>
</feature>
<feature type="non-terminal residue" evidence="2">
    <location>
        <position position="1"/>
    </location>
</feature>
<accession>A0A091S3M2</accession>
<feature type="compositionally biased region" description="Polar residues" evidence="1">
    <location>
        <begin position="89"/>
        <end position="98"/>
    </location>
</feature>
<dbReference type="EMBL" id="KK939502">
    <property type="protein sequence ID" value="KFQ49583.1"/>
    <property type="molecule type" value="Genomic_DNA"/>
</dbReference>
<organism evidence="2 3">
    <name type="scientific">Nestor notabilis</name>
    <name type="common">Kea</name>
    <dbReference type="NCBI Taxonomy" id="176057"/>
    <lineage>
        <taxon>Eukaryota</taxon>
        <taxon>Metazoa</taxon>
        <taxon>Chordata</taxon>
        <taxon>Craniata</taxon>
        <taxon>Vertebrata</taxon>
        <taxon>Euteleostomi</taxon>
        <taxon>Archelosauria</taxon>
        <taxon>Archosauria</taxon>
        <taxon>Dinosauria</taxon>
        <taxon>Saurischia</taxon>
        <taxon>Theropoda</taxon>
        <taxon>Coelurosauria</taxon>
        <taxon>Aves</taxon>
        <taxon>Neognathae</taxon>
        <taxon>Neoaves</taxon>
        <taxon>Telluraves</taxon>
        <taxon>Australaves</taxon>
        <taxon>Psittaciformes</taxon>
        <taxon>Psittacidae</taxon>
        <taxon>Nestor</taxon>
    </lineage>
</organism>
<proteinExistence type="predicted"/>
<dbReference type="AlphaFoldDB" id="A0A091S3M2"/>
<gene>
    <name evidence="2" type="ORF">N333_01800</name>
</gene>
<evidence type="ECO:0000256" key="1">
    <source>
        <dbReference type="SAM" id="MobiDB-lite"/>
    </source>
</evidence>
<name>A0A091S3M2_NESNO</name>
<feature type="compositionally biased region" description="Basic and acidic residues" evidence="1">
    <location>
        <begin position="200"/>
        <end position="214"/>
    </location>
</feature>